<reference evidence="2" key="1">
    <citation type="submission" date="2017-02" db="UniProtKB">
        <authorList>
            <consortium name="WormBaseParasite"/>
        </authorList>
    </citation>
    <scope>IDENTIFICATION</scope>
</reference>
<sequence>MTLKRPKTSINSHHFHYEAVFYEVLIKTSCRSVLLHPLYSVPIYPAFIHYAYSNYRFLFNLVCVLSSSQTFLSLNLSLKIKCSNKPIESRTTGLCNPALPQSRIVLPHREQSGLTQSDQTYAAPNPGVQFKLRQGTAPHPVPVAHLQLSR</sequence>
<evidence type="ECO:0000313" key="1">
    <source>
        <dbReference type="Proteomes" id="UP000046393"/>
    </source>
</evidence>
<organism evidence="1 2">
    <name type="scientific">Syphacia muris</name>
    <dbReference type="NCBI Taxonomy" id="451379"/>
    <lineage>
        <taxon>Eukaryota</taxon>
        <taxon>Metazoa</taxon>
        <taxon>Ecdysozoa</taxon>
        <taxon>Nematoda</taxon>
        <taxon>Chromadorea</taxon>
        <taxon>Rhabditida</taxon>
        <taxon>Spirurina</taxon>
        <taxon>Oxyuridomorpha</taxon>
        <taxon>Oxyuroidea</taxon>
        <taxon>Oxyuridae</taxon>
        <taxon>Syphacia</taxon>
    </lineage>
</organism>
<dbReference type="WBParaSite" id="SMUV_0000475601-mRNA-1">
    <property type="protein sequence ID" value="SMUV_0000475601-mRNA-1"/>
    <property type="gene ID" value="SMUV_0000475601"/>
</dbReference>
<accession>A0A0N5AJV8</accession>
<protein>
    <submittedName>
        <fullName evidence="2">Ovule protein</fullName>
    </submittedName>
</protein>
<dbReference type="Proteomes" id="UP000046393">
    <property type="component" value="Unplaced"/>
</dbReference>
<name>A0A0N5AJV8_9BILA</name>
<keyword evidence="1" id="KW-1185">Reference proteome</keyword>
<evidence type="ECO:0000313" key="2">
    <source>
        <dbReference type="WBParaSite" id="SMUV_0000475601-mRNA-1"/>
    </source>
</evidence>
<dbReference type="AlphaFoldDB" id="A0A0N5AJV8"/>
<proteinExistence type="predicted"/>